<name>A0AAE8XUQ7_9CAUD</name>
<dbReference type="Proteomes" id="UP000827717">
    <property type="component" value="Segment"/>
</dbReference>
<evidence type="ECO:0000313" key="2">
    <source>
        <dbReference type="EMBL" id="UAW96628.1"/>
    </source>
</evidence>
<proteinExistence type="predicted"/>
<keyword evidence="3" id="KW-1185">Reference proteome</keyword>
<gene>
    <name evidence="2" type="ORF">pEaSNUABM22_00141</name>
</gene>
<feature type="compositionally biased region" description="Acidic residues" evidence="1">
    <location>
        <begin position="223"/>
        <end position="235"/>
    </location>
</feature>
<feature type="region of interest" description="Disordered" evidence="1">
    <location>
        <begin position="211"/>
        <end position="235"/>
    </location>
</feature>
<reference evidence="2 3" key="1">
    <citation type="submission" date="2021-06" db="EMBL/GenBank/DDBJ databases">
        <title>Complete genome sequence of Erwinia phage pEa_SNUABM_22.</title>
        <authorList>
            <person name="Kim S.G."/>
            <person name="Park S.C."/>
        </authorList>
    </citation>
    <scope>NUCLEOTIDE SEQUENCE [LARGE SCALE GENOMIC DNA]</scope>
    <source>
        <strain evidence="3">pEa_SNUABM_22</strain>
    </source>
</reference>
<organism evidence="2 3">
    <name type="scientific">Erwinia phage pEa_SNUABM_22</name>
    <dbReference type="NCBI Taxonomy" id="2869549"/>
    <lineage>
        <taxon>Viruses</taxon>
        <taxon>Duplodnaviria</taxon>
        <taxon>Heunggongvirae</taxon>
        <taxon>Uroviricota</taxon>
        <taxon>Caudoviricetes</taxon>
        <taxon>Alexandravirus</taxon>
        <taxon>Alexandravirus SNUABM22</taxon>
    </lineage>
</organism>
<evidence type="ECO:0000256" key="1">
    <source>
        <dbReference type="SAM" id="MobiDB-lite"/>
    </source>
</evidence>
<protein>
    <submittedName>
        <fullName evidence="2">Uncharacterized protein</fullName>
    </submittedName>
</protein>
<evidence type="ECO:0000313" key="3">
    <source>
        <dbReference type="Proteomes" id="UP000827717"/>
    </source>
</evidence>
<accession>A0AAE8XUQ7</accession>
<sequence length="235" mass="26422">MSANVAGLLKNSTSLRATIFGFQRQFRQGFGLKRFVWSVHNNPKQGIRATNNQSTDYPYGWFKLPTMAFNREESVNIKNIARHGSGWAIGSDGTNAVVVTNYYFPITLTGSLYLKFMNIDQALLCVQQLMVAGLTDLMSFSIEMPTAKWTVRVKIDDSIPLPNIDDLDEGSTPGSFELEIPITIMTKIGFNMEQAKINNYGEITENVEIDMDLGPRATKAQETEEEEEEEEEDDD</sequence>
<dbReference type="EMBL" id="MZ443785">
    <property type="protein sequence ID" value="UAW96628.1"/>
    <property type="molecule type" value="Genomic_DNA"/>
</dbReference>